<protein>
    <recommendedName>
        <fullName evidence="4">C3H1-type domain-containing protein</fullName>
    </recommendedName>
</protein>
<evidence type="ECO:0000313" key="2">
    <source>
        <dbReference type="EMBL" id="KAL1604747.1"/>
    </source>
</evidence>
<dbReference type="Proteomes" id="UP001521785">
    <property type="component" value="Unassembled WGS sequence"/>
</dbReference>
<evidence type="ECO:0000256" key="1">
    <source>
        <dbReference type="SAM" id="MobiDB-lite"/>
    </source>
</evidence>
<accession>A0ABR3RK57</accession>
<feature type="region of interest" description="Disordered" evidence="1">
    <location>
        <begin position="1"/>
        <end position="95"/>
    </location>
</feature>
<organism evidence="2 3">
    <name type="scientific">Paraconiothyrium brasiliense</name>
    <dbReference type="NCBI Taxonomy" id="300254"/>
    <lineage>
        <taxon>Eukaryota</taxon>
        <taxon>Fungi</taxon>
        <taxon>Dikarya</taxon>
        <taxon>Ascomycota</taxon>
        <taxon>Pezizomycotina</taxon>
        <taxon>Dothideomycetes</taxon>
        <taxon>Pleosporomycetidae</taxon>
        <taxon>Pleosporales</taxon>
        <taxon>Massarineae</taxon>
        <taxon>Didymosphaeriaceae</taxon>
        <taxon>Paraconiothyrium</taxon>
    </lineage>
</organism>
<evidence type="ECO:0000313" key="3">
    <source>
        <dbReference type="Proteomes" id="UP001521785"/>
    </source>
</evidence>
<gene>
    <name evidence="2" type="ORF">SLS60_004287</name>
</gene>
<reference evidence="2 3" key="1">
    <citation type="submission" date="2024-02" db="EMBL/GenBank/DDBJ databases">
        <title>De novo assembly and annotation of 12 fungi associated with fruit tree decline syndrome in Ontario, Canada.</title>
        <authorList>
            <person name="Sulman M."/>
            <person name="Ellouze W."/>
            <person name="Ilyukhin E."/>
        </authorList>
    </citation>
    <scope>NUCLEOTIDE SEQUENCE [LARGE SCALE GENOMIC DNA]</scope>
    <source>
        <strain evidence="2 3">M42-189</strain>
    </source>
</reference>
<keyword evidence="3" id="KW-1185">Reference proteome</keyword>
<sequence length="256" mass="28557">MVEEQKRKMARYSSTMQDASVQESDRDSSTIVDDGATSHPGRPANLDWVPTTSPARSEVKDALKGFNPPTGPRGSLIGSVGNRSAPSVPRTHMVRPSPELTVKGTADAAIVPTPPLPAPQHEKGLNSFGKRVLATLAKGYDPRTGPVPAPPRTLRYEEAKDLGRVRLYTENYGGTRNEDLALCKWVFDTEKECINGNECPCRHKPLDEEELEWIRTNPVPLQKKIAYHPGRWLERLLQNYSNPRMPKVSRFDRDHA</sequence>
<evidence type="ECO:0008006" key="4">
    <source>
        <dbReference type="Google" id="ProtNLM"/>
    </source>
</evidence>
<dbReference type="EMBL" id="JAKJXO020000005">
    <property type="protein sequence ID" value="KAL1604747.1"/>
    <property type="molecule type" value="Genomic_DNA"/>
</dbReference>
<feature type="compositionally biased region" description="Polar residues" evidence="1">
    <location>
        <begin position="12"/>
        <end position="22"/>
    </location>
</feature>
<proteinExistence type="predicted"/>
<comment type="caution">
    <text evidence="2">The sequence shown here is derived from an EMBL/GenBank/DDBJ whole genome shotgun (WGS) entry which is preliminary data.</text>
</comment>
<name>A0ABR3RK57_9PLEO</name>